<dbReference type="Proteomes" id="UP000692954">
    <property type="component" value="Unassembled WGS sequence"/>
</dbReference>
<reference evidence="1" key="1">
    <citation type="submission" date="2021-01" db="EMBL/GenBank/DDBJ databases">
        <authorList>
            <consortium name="Genoscope - CEA"/>
            <person name="William W."/>
        </authorList>
    </citation>
    <scope>NUCLEOTIDE SEQUENCE</scope>
</reference>
<keyword evidence="2" id="KW-1185">Reference proteome</keyword>
<name>A0A8S1RKR2_9CILI</name>
<protein>
    <submittedName>
        <fullName evidence="1">Uncharacterized protein</fullName>
    </submittedName>
</protein>
<proteinExistence type="predicted"/>
<sequence length="102" mass="12448">MVSNNGSNFSNGVFIFEVEEFKIFIINNILYYQNKEKQNGCLYFLIQNFINQIINIRDSDFIQKQWRCDINLKCWIKDEKLQNFIQLCKQIRRRIVFVTKRL</sequence>
<comment type="caution">
    <text evidence="1">The sequence shown here is derived from an EMBL/GenBank/DDBJ whole genome shotgun (WGS) entry which is preliminary data.</text>
</comment>
<evidence type="ECO:0000313" key="2">
    <source>
        <dbReference type="Proteomes" id="UP000692954"/>
    </source>
</evidence>
<dbReference type="AlphaFoldDB" id="A0A8S1RKR2"/>
<accession>A0A8S1RKR2</accession>
<evidence type="ECO:0000313" key="1">
    <source>
        <dbReference type="EMBL" id="CAD8127454.1"/>
    </source>
</evidence>
<organism evidence="1 2">
    <name type="scientific">Paramecium sonneborni</name>
    <dbReference type="NCBI Taxonomy" id="65129"/>
    <lineage>
        <taxon>Eukaryota</taxon>
        <taxon>Sar</taxon>
        <taxon>Alveolata</taxon>
        <taxon>Ciliophora</taxon>
        <taxon>Intramacronucleata</taxon>
        <taxon>Oligohymenophorea</taxon>
        <taxon>Peniculida</taxon>
        <taxon>Parameciidae</taxon>
        <taxon>Paramecium</taxon>
    </lineage>
</organism>
<gene>
    <name evidence="1" type="ORF">PSON_ATCC_30995.1.T1760104</name>
</gene>
<dbReference type="EMBL" id="CAJJDN010000176">
    <property type="protein sequence ID" value="CAD8127454.1"/>
    <property type="molecule type" value="Genomic_DNA"/>
</dbReference>